<reference evidence="2 3" key="1">
    <citation type="submission" date="2019-05" db="EMBL/GenBank/DDBJ databases">
        <title>Psychrobacillus vulpis sp. nov., a new species isolated from feces of a red fox that inhabits in The Tablas de Daimiel Natural Park, Albacete, Spain.</title>
        <authorList>
            <person name="Rodriguez M."/>
            <person name="Reina J.C."/>
            <person name="Bejar V."/>
            <person name="Llamas I."/>
        </authorList>
    </citation>
    <scope>NUCLEOTIDE SEQUENCE [LARGE SCALE GENOMIC DNA]</scope>
    <source>
        <strain evidence="2 3">NEAU-3TGS17</strain>
    </source>
</reference>
<proteinExistence type="predicted"/>
<name>A0A544STC6_9BACI</name>
<sequence length="61" mass="7058">MQKKSLTLLGVVLAWIVILSFLFFHSQNDEKTLAESMDETKKEKQKVEVYLNEGRLLSSEN</sequence>
<accession>A0A544STC6</accession>
<dbReference type="RefSeq" id="WP_142540864.1">
    <property type="nucleotide sequence ID" value="NZ_BMIE01000001.1"/>
</dbReference>
<keyword evidence="1" id="KW-0472">Membrane</keyword>
<dbReference type="AlphaFoldDB" id="A0A544STC6"/>
<protein>
    <submittedName>
        <fullName evidence="2">Uncharacterized protein</fullName>
    </submittedName>
</protein>
<feature type="transmembrane region" description="Helical" evidence="1">
    <location>
        <begin position="6"/>
        <end position="24"/>
    </location>
</feature>
<evidence type="ECO:0000313" key="3">
    <source>
        <dbReference type="Proteomes" id="UP000317316"/>
    </source>
</evidence>
<evidence type="ECO:0000256" key="1">
    <source>
        <dbReference type="SAM" id="Phobius"/>
    </source>
</evidence>
<keyword evidence="1" id="KW-0812">Transmembrane</keyword>
<comment type="caution">
    <text evidence="2">The sequence shown here is derived from an EMBL/GenBank/DDBJ whole genome shotgun (WGS) entry which is preliminary data.</text>
</comment>
<dbReference type="EMBL" id="VDGH01000016">
    <property type="protein sequence ID" value="TQR08481.1"/>
    <property type="molecule type" value="Genomic_DNA"/>
</dbReference>
<keyword evidence="3" id="KW-1185">Reference proteome</keyword>
<gene>
    <name evidence="2" type="ORF">FG382_21275</name>
</gene>
<organism evidence="2 3">
    <name type="scientific">Psychrobacillus lasiicapitis</name>
    <dbReference type="NCBI Taxonomy" id="1636719"/>
    <lineage>
        <taxon>Bacteria</taxon>
        <taxon>Bacillati</taxon>
        <taxon>Bacillota</taxon>
        <taxon>Bacilli</taxon>
        <taxon>Bacillales</taxon>
        <taxon>Bacillaceae</taxon>
        <taxon>Psychrobacillus</taxon>
    </lineage>
</organism>
<keyword evidence="1" id="KW-1133">Transmembrane helix</keyword>
<evidence type="ECO:0000313" key="2">
    <source>
        <dbReference type="EMBL" id="TQR08481.1"/>
    </source>
</evidence>
<dbReference type="Proteomes" id="UP000317316">
    <property type="component" value="Unassembled WGS sequence"/>
</dbReference>